<keyword evidence="2" id="KW-0812">Transmembrane</keyword>
<evidence type="ECO:0000256" key="3">
    <source>
        <dbReference type="SAM" id="SignalP"/>
    </source>
</evidence>
<keyword evidence="2" id="KW-0472">Membrane</keyword>
<evidence type="ECO:0000256" key="1">
    <source>
        <dbReference type="SAM" id="MobiDB-lite"/>
    </source>
</evidence>
<evidence type="ECO:0000313" key="4">
    <source>
        <dbReference type="EMBL" id="CAB4267784.1"/>
    </source>
</evidence>
<gene>
    <name evidence="4" type="ORF">CURHAP_LOCUS10650</name>
</gene>
<feature type="transmembrane region" description="Helical" evidence="2">
    <location>
        <begin position="253"/>
        <end position="271"/>
    </location>
</feature>
<evidence type="ECO:0000256" key="2">
    <source>
        <dbReference type="SAM" id="Phobius"/>
    </source>
</evidence>
<keyword evidence="2" id="KW-1133">Transmembrane helix</keyword>
<dbReference type="PANTHER" id="PTHR35483:SF1">
    <property type="entry name" value="GLYCINE-RICH PROTEIN-RELATED"/>
    <property type="match status" value="1"/>
</dbReference>
<proteinExistence type="predicted"/>
<dbReference type="EMBL" id="CAEKDK010000001">
    <property type="protein sequence ID" value="CAB4267784.1"/>
    <property type="molecule type" value="Genomic_DNA"/>
</dbReference>
<sequence length="352" mass="39311">MCVRTRCWSSYLAIHLSCFLFDSGESKLVQDHRIAAKKWVMEIGDSVMIDEKHLNKEVSMSTCCLVGRDQLGRRIEKEAALPSLNLPPSFLHYCDSKSQQEQSNPSFKITSCQPCNFFRNTSQSLRFSSKPKVIQHKCMAVLKNKQWRVVSKYHQSAGPVCLLGGKGKNESGGGDEGSPWKALEKAMGNLKKEGSIEDVLRQQIEKKEFYEERGAGGGGGGGGSGGSGGSSGDGVGGSGGSEDEGLAGILDETLQVILATVGFIFLYFYIISGEEWTRLAKDYLKFVFSGSRSIRLNRAMYKWGRFYKRLTEKKEYDKFWLEKAIITTPTWWDSPEKYRHIVRSNLASDSDE</sequence>
<dbReference type="GO" id="GO:0009507">
    <property type="term" value="C:chloroplast"/>
    <property type="evidence" value="ECO:0007669"/>
    <property type="project" value="TreeGrafter"/>
</dbReference>
<dbReference type="Proteomes" id="UP000507222">
    <property type="component" value="Unassembled WGS sequence"/>
</dbReference>
<protein>
    <submittedName>
        <fullName evidence="4">Uncharacterized protein</fullName>
    </submittedName>
</protein>
<name>A0A6J5TWR3_PRUAR</name>
<feature type="signal peptide" evidence="3">
    <location>
        <begin position="1"/>
        <end position="26"/>
    </location>
</feature>
<dbReference type="PANTHER" id="PTHR35483">
    <property type="entry name" value="NUCLEUSENVELOPE PROTEIN"/>
    <property type="match status" value="1"/>
</dbReference>
<accession>A0A6J5TWR3</accession>
<dbReference type="AlphaFoldDB" id="A0A6J5TWR3"/>
<feature type="compositionally biased region" description="Gly residues" evidence="1">
    <location>
        <begin position="215"/>
        <end position="240"/>
    </location>
</feature>
<organism evidence="4 5">
    <name type="scientific">Prunus armeniaca</name>
    <name type="common">Apricot</name>
    <name type="synonym">Armeniaca vulgaris</name>
    <dbReference type="NCBI Taxonomy" id="36596"/>
    <lineage>
        <taxon>Eukaryota</taxon>
        <taxon>Viridiplantae</taxon>
        <taxon>Streptophyta</taxon>
        <taxon>Embryophyta</taxon>
        <taxon>Tracheophyta</taxon>
        <taxon>Spermatophyta</taxon>
        <taxon>Magnoliopsida</taxon>
        <taxon>eudicotyledons</taxon>
        <taxon>Gunneridae</taxon>
        <taxon>Pentapetalae</taxon>
        <taxon>rosids</taxon>
        <taxon>fabids</taxon>
        <taxon>Rosales</taxon>
        <taxon>Rosaceae</taxon>
        <taxon>Amygdaloideae</taxon>
        <taxon>Amygdaleae</taxon>
        <taxon>Prunus</taxon>
    </lineage>
</organism>
<keyword evidence="3" id="KW-0732">Signal</keyword>
<feature type="region of interest" description="Disordered" evidence="1">
    <location>
        <begin position="211"/>
        <end position="240"/>
    </location>
</feature>
<evidence type="ECO:0000313" key="5">
    <source>
        <dbReference type="Proteomes" id="UP000507222"/>
    </source>
</evidence>
<feature type="chain" id="PRO_5026839299" evidence="3">
    <location>
        <begin position="27"/>
        <end position="352"/>
    </location>
</feature>
<reference evidence="4 5" key="1">
    <citation type="submission" date="2020-05" db="EMBL/GenBank/DDBJ databases">
        <authorList>
            <person name="Campoy J."/>
            <person name="Schneeberger K."/>
            <person name="Spophaly S."/>
        </authorList>
    </citation>
    <scope>NUCLEOTIDE SEQUENCE [LARGE SCALE GENOMIC DNA]</scope>
    <source>
        <strain evidence="4">PruArmRojPasFocal</strain>
    </source>
</reference>